<evidence type="ECO:0000256" key="6">
    <source>
        <dbReference type="ARBA" id="ARBA00023108"/>
    </source>
</evidence>
<evidence type="ECO:0000256" key="7">
    <source>
        <dbReference type="ARBA" id="ARBA00023242"/>
    </source>
</evidence>
<feature type="compositionally biased region" description="Low complexity" evidence="9">
    <location>
        <begin position="13"/>
        <end position="43"/>
    </location>
</feature>
<feature type="region of interest" description="Disordered" evidence="9">
    <location>
        <begin position="575"/>
        <end position="618"/>
    </location>
</feature>
<dbReference type="InterPro" id="IPR035965">
    <property type="entry name" value="PAS-like_dom_sf"/>
</dbReference>
<evidence type="ECO:0000256" key="4">
    <source>
        <dbReference type="ARBA" id="ARBA00022553"/>
    </source>
</evidence>
<dbReference type="Pfam" id="PF12114">
    <property type="entry name" value="Period_C"/>
    <property type="match status" value="1"/>
</dbReference>
<keyword evidence="4" id="KW-0597">Phosphoprotein</keyword>
<evidence type="ECO:0000256" key="5">
    <source>
        <dbReference type="ARBA" id="ARBA00022737"/>
    </source>
</evidence>
<feature type="compositionally biased region" description="Polar residues" evidence="9">
    <location>
        <begin position="895"/>
        <end position="921"/>
    </location>
</feature>
<dbReference type="GO" id="GO:0000976">
    <property type="term" value="F:transcription cis-regulatory region binding"/>
    <property type="evidence" value="ECO:0007669"/>
    <property type="project" value="TreeGrafter"/>
</dbReference>
<feature type="region of interest" description="Disordered" evidence="9">
    <location>
        <begin position="1"/>
        <end position="72"/>
    </location>
</feature>
<evidence type="ECO:0000313" key="11">
    <source>
        <dbReference type="EMBL" id="AGZ88038.1"/>
    </source>
</evidence>
<dbReference type="InterPro" id="IPR050760">
    <property type="entry name" value="Period_circadian_regulator"/>
</dbReference>
<feature type="domain" description="PAS" evidence="10">
    <location>
        <begin position="345"/>
        <end position="386"/>
    </location>
</feature>
<sequence length="1083" mass="120126">MEGTDLTHNTKISDSAYSNSCSNSQSQRSGSSSKSRQSNSSGSSGYGGEPPTTNAVPQPLSKRSKDRKKKKLKSTIQACTSTIDADFHTKTAQETKSTECVEKIEEDKVEDQEKVAKILLTECPALVLLPIKKTIEDIASPLSVVVFESQPISVEQPQSTAKTEKGSSEEGFCCVMSMHDGVVLYTTPSITNGLGFPRDMWLGRSFIDFVHPKDRPTFASQITSGVALAEARNSSFKDTKHSLYVMLRRYRGLKSGYGVTNKSVTYEAFKLSLTFREAPSDDSFCASDVITTPSPCVNSSMLLVISATPVKSVFKTHDEVFTVAQRDQTKFTTRHTASGLLSHVDGTANILGFLPQDMLGRKVMEFYHPEDMVLLKEVYETIMAKGQTAGASFCGKPYRFLSHNGCFITIETVWSSFVNPWSHHLEFVVGYHKVLKGPSKPNVLAPKGPESQAFFTENVLSESKSVQEEILKLLNETVTRPSDRVKQQVSKRCQVLASFMETLTDEVTNSKLKGGLTLDLPLEVDLTFSDRDSVMLGEISPHHDYFDSKSSSETPPSYNQLNYSENLQRFFDSRPVTAKPDQMKLEQTDTEPETRENSSPMQCFGESGGSESAGNMSSVSNANMESVTNTSTGTSDCSYVPPTLTEALLCKHNENMEKLIIKRHKVSRTIGKNEKKQKVIEKSHEHHSHGLKRSGSHSWEGEAHKTSKYLHVVKTQKTHVPLITTQTSTPSPNADLWPPFSVGMTPMQNTHTSAQSSHFTTSNMFPTLYYVSQPNMTPQDQRSPIQPMQYMPSVLYQPVYPHPSNFIQMQYSPISSQLNLNDSLYSSAFQFERSNMAMPLLQKIPMPNVSGSFIQSMMQRPASQATAVKADMGSTPASVVNRALSESSRKCGVFNSPQGNGDANEANNQRMEKASGNTTGTSEDESSYLSFYSSFLKTDEGPTSSNEGHVERNDKEMDCSLATKTLLRRPNPQWLDNVDVTNEFVYRYQINAKALNDVLKTDLYALKHSHQPDLVNDQLDQLYVDLQNLKELSAKFSLESSASSSGEEETLLKPTRKIQNSKLVLICEENCPFPADLLSVVIH</sequence>
<dbReference type="CDD" id="cd00130">
    <property type="entry name" value="PAS"/>
    <property type="match status" value="2"/>
</dbReference>
<dbReference type="PANTHER" id="PTHR11269:SF16">
    <property type="entry name" value="PERIOD CIRCADIAN PROTEIN"/>
    <property type="match status" value="1"/>
</dbReference>
<evidence type="ECO:0000256" key="8">
    <source>
        <dbReference type="ARBA" id="ARBA00040849"/>
    </source>
</evidence>
<dbReference type="Gene3D" id="3.30.450.20">
    <property type="entry name" value="PAS domain"/>
    <property type="match status" value="2"/>
</dbReference>
<keyword evidence="5" id="KW-0677">Repeat</keyword>
<comment type="subcellular location">
    <subcellularLocation>
        <location evidence="2">Cytoplasm</location>
        <location evidence="2">Perinuclear region</location>
    </subcellularLocation>
    <subcellularLocation>
        <location evidence="1">Nucleus</location>
    </subcellularLocation>
</comment>
<dbReference type="GO" id="GO:0043153">
    <property type="term" value="P:entrainment of circadian clock by photoperiod"/>
    <property type="evidence" value="ECO:0007669"/>
    <property type="project" value="TreeGrafter"/>
</dbReference>
<reference evidence="11" key="1">
    <citation type="submission" date="2013-07" db="EMBL/GenBank/DDBJ databases">
        <title>Circadian clock is not ticking in the Antarctic midge, Belgica antarctica.</title>
        <authorList>
            <person name="Kobelkova A."/>
            <person name="Goto S.G."/>
            <person name="Peyton J.T."/>
            <person name="Ikeno T."/>
            <person name="Lee R.E.Jr."/>
            <person name="Denlinger D.L."/>
        </authorList>
    </citation>
    <scope>NUCLEOTIDE SEQUENCE</scope>
</reference>
<dbReference type="AlphaFoldDB" id="U5YD03"/>
<keyword evidence="3" id="KW-0963">Cytoplasm</keyword>
<dbReference type="GO" id="GO:0032922">
    <property type="term" value="P:circadian regulation of gene expression"/>
    <property type="evidence" value="ECO:0007669"/>
    <property type="project" value="TreeGrafter"/>
</dbReference>
<name>U5YD03_9DIPT</name>
<keyword evidence="7" id="KW-0539">Nucleus</keyword>
<dbReference type="InterPro" id="IPR013767">
    <property type="entry name" value="PAS_fold"/>
</dbReference>
<feature type="region of interest" description="Disordered" evidence="9">
    <location>
        <begin position="672"/>
        <end position="703"/>
    </location>
</feature>
<evidence type="ECO:0000259" key="10">
    <source>
        <dbReference type="PROSITE" id="PS50112"/>
    </source>
</evidence>
<accession>U5YD03</accession>
<evidence type="ECO:0000256" key="2">
    <source>
        <dbReference type="ARBA" id="ARBA00004556"/>
    </source>
</evidence>
<dbReference type="Pfam" id="PF00989">
    <property type="entry name" value="PAS"/>
    <property type="match status" value="1"/>
</dbReference>
<feature type="compositionally biased region" description="Basic and acidic residues" evidence="9">
    <location>
        <begin position="672"/>
        <end position="684"/>
    </location>
</feature>
<feature type="compositionally biased region" description="Basic and acidic residues" evidence="9">
    <location>
        <begin position="581"/>
        <end position="596"/>
    </location>
</feature>
<dbReference type="PANTHER" id="PTHR11269">
    <property type="entry name" value="PERIOD CIRCADIAN PROTEIN"/>
    <property type="match status" value="1"/>
</dbReference>
<dbReference type="InterPro" id="IPR022728">
    <property type="entry name" value="Period_circadian-like_C"/>
</dbReference>
<evidence type="ECO:0000256" key="1">
    <source>
        <dbReference type="ARBA" id="ARBA00004123"/>
    </source>
</evidence>
<protein>
    <recommendedName>
        <fullName evidence="8">Period circadian protein</fullName>
    </recommendedName>
</protein>
<dbReference type="FunFam" id="3.30.450.20:FF:000066">
    <property type="entry name" value="Period circadian protein"/>
    <property type="match status" value="1"/>
</dbReference>
<dbReference type="Gene3D" id="1.20.5.770">
    <property type="entry name" value="Single helix bin"/>
    <property type="match status" value="1"/>
</dbReference>
<gene>
    <name evidence="11" type="primary">period</name>
</gene>
<feature type="compositionally biased region" description="Polar residues" evidence="9">
    <location>
        <begin position="1"/>
        <end position="12"/>
    </location>
</feature>
<dbReference type="SMART" id="SM00091">
    <property type="entry name" value="PAS"/>
    <property type="match status" value="2"/>
</dbReference>
<organism evidence="11">
    <name type="scientific">Belgica antarctica</name>
    <dbReference type="NCBI Taxonomy" id="315563"/>
    <lineage>
        <taxon>Eukaryota</taxon>
        <taxon>Metazoa</taxon>
        <taxon>Ecdysozoa</taxon>
        <taxon>Arthropoda</taxon>
        <taxon>Hexapoda</taxon>
        <taxon>Insecta</taxon>
        <taxon>Pterygota</taxon>
        <taxon>Neoptera</taxon>
        <taxon>Endopterygota</taxon>
        <taxon>Diptera</taxon>
        <taxon>Nematocera</taxon>
        <taxon>Chironomoidea</taxon>
        <taxon>Chironomidae</taxon>
        <taxon>Belgica</taxon>
    </lineage>
</organism>
<proteinExistence type="evidence at transcript level"/>
<dbReference type="GO" id="GO:0000122">
    <property type="term" value="P:negative regulation of transcription by RNA polymerase II"/>
    <property type="evidence" value="ECO:0007669"/>
    <property type="project" value="TreeGrafter"/>
</dbReference>
<dbReference type="Pfam" id="PF14598">
    <property type="entry name" value="PAS_11"/>
    <property type="match status" value="1"/>
</dbReference>
<evidence type="ECO:0000256" key="3">
    <source>
        <dbReference type="ARBA" id="ARBA00022490"/>
    </source>
</evidence>
<dbReference type="InterPro" id="IPR000014">
    <property type="entry name" value="PAS"/>
</dbReference>
<dbReference type="GO" id="GO:0001222">
    <property type="term" value="F:transcription corepressor binding"/>
    <property type="evidence" value="ECO:0007669"/>
    <property type="project" value="TreeGrafter"/>
</dbReference>
<feature type="compositionally biased region" description="Basic residues" evidence="9">
    <location>
        <begin position="62"/>
        <end position="72"/>
    </location>
</feature>
<evidence type="ECO:0000256" key="9">
    <source>
        <dbReference type="SAM" id="MobiDB-lite"/>
    </source>
</evidence>
<feature type="domain" description="PAS" evidence="10">
    <location>
        <begin position="180"/>
        <end position="229"/>
    </location>
</feature>
<keyword evidence="6" id="KW-0090">Biological rhythms</keyword>
<feature type="compositionally biased region" description="Basic residues" evidence="9">
    <location>
        <begin position="685"/>
        <end position="695"/>
    </location>
</feature>
<dbReference type="FunFam" id="3.30.450.20:FF:000072">
    <property type="entry name" value="Period circadian protein"/>
    <property type="match status" value="1"/>
</dbReference>
<dbReference type="GO" id="GO:0005634">
    <property type="term" value="C:nucleus"/>
    <property type="evidence" value="ECO:0007669"/>
    <property type="project" value="UniProtKB-SubCell"/>
</dbReference>
<dbReference type="PROSITE" id="PS50112">
    <property type="entry name" value="PAS"/>
    <property type="match status" value="2"/>
</dbReference>
<dbReference type="GO" id="GO:0048471">
    <property type="term" value="C:perinuclear region of cytoplasm"/>
    <property type="evidence" value="ECO:0007669"/>
    <property type="project" value="UniProtKB-SubCell"/>
</dbReference>
<dbReference type="EMBL" id="KF437828">
    <property type="protein sequence ID" value="AGZ88038.1"/>
    <property type="molecule type" value="mRNA"/>
</dbReference>
<dbReference type="SUPFAM" id="SSF55785">
    <property type="entry name" value="PYP-like sensor domain (PAS domain)"/>
    <property type="match status" value="2"/>
</dbReference>
<feature type="region of interest" description="Disordered" evidence="9">
    <location>
        <begin position="890"/>
        <end position="925"/>
    </location>
</feature>
<feature type="compositionally biased region" description="Polar residues" evidence="9">
    <location>
        <begin position="609"/>
        <end position="618"/>
    </location>
</feature>